<proteinExistence type="predicted"/>
<comment type="caution">
    <text evidence="2">The sequence shown here is derived from an EMBL/GenBank/DDBJ whole genome shotgun (WGS) entry which is preliminary data.</text>
</comment>
<dbReference type="SUPFAM" id="SSF55681">
    <property type="entry name" value="Class II aaRS and biotin synthetases"/>
    <property type="match status" value="1"/>
</dbReference>
<dbReference type="PROSITE" id="PS51733">
    <property type="entry name" value="BPL_LPL_CATALYTIC"/>
    <property type="match status" value="1"/>
</dbReference>
<name>A0ABW3LG66_9BACL</name>
<protein>
    <submittedName>
        <fullName evidence="2">Biotin/lipoate A/B protein ligase family protein</fullName>
    </submittedName>
</protein>
<dbReference type="Pfam" id="PF21948">
    <property type="entry name" value="LplA-B_cat"/>
    <property type="match status" value="1"/>
</dbReference>
<evidence type="ECO:0000259" key="1">
    <source>
        <dbReference type="PROSITE" id="PS51733"/>
    </source>
</evidence>
<reference evidence="3" key="1">
    <citation type="journal article" date="2019" name="Int. J. Syst. Evol. Microbiol.">
        <title>The Global Catalogue of Microorganisms (GCM) 10K type strain sequencing project: providing services to taxonomists for standard genome sequencing and annotation.</title>
        <authorList>
            <consortium name="The Broad Institute Genomics Platform"/>
            <consortium name="The Broad Institute Genome Sequencing Center for Infectious Disease"/>
            <person name="Wu L."/>
            <person name="Ma J."/>
        </authorList>
    </citation>
    <scope>NUCLEOTIDE SEQUENCE [LARGE SCALE GENOMIC DNA]</scope>
    <source>
        <strain evidence="3">CCUG 56756</strain>
    </source>
</reference>
<keyword evidence="3" id="KW-1185">Reference proteome</keyword>
<dbReference type="GO" id="GO:0016874">
    <property type="term" value="F:ligase activity"/>
    <property type="evidence" value="ECO:0007669"/>
    <property type="project" value="UniProtKB-KW"/>
</dbReference>
<accession>A0ABW3LG66</accession>
<keyword evidence="2" id="KW-0436">Ligase</keyword>
<dbReference type="Proteomes" id="UP001597109">
    <property type="component" value="Unassembled WGS sequence"/>
</dbReference>
<evidence type="ECO:0000313" key="3">
    <source>
        <dbReference type="Proteomes" id="UP001597109"/>
    </source>
</evidence>
<dbReference type="Gene3D" id="3.30.930.10">
    <property type="entry name" value="Bira Bifunctional Protein, Domain 2"/>
    <property type="match status" value="1"/>
</dbReference>
<sequence>MNETWLYIDSGSGTPAFNMAMDEALLNWHSRGDIPPVLRFYSWSPAGISVGFFQKVKDNIDIENAEKYGIPLVRRQTGGKAVFHDQELTYSILISEAHPVMPKTVKEAYLILSKGLIEGYRFLGVEAELAHPVRKRLSRSAVCFEEPSWYELTVKGKKAAGSAQTRKKGVILQHGSIPLNMDERKLFELFVYPDECMKEKARTAFRTKAVAINDLLPKPANLEEVKTAFRAGFEKGLGIRLKAFEPPNELLSEVYELEKKYASEEWNYIREGKGE</sequence>
<dbReference type="InterPro" id="IPR045864">
    <property type="entry name" value="aa-tRNA-synth_II/BPL/LPL"/>
</dbReference>
<gene>
    <name evidence="2" type="ORF">ACFQ1X_14650</name>
</gene>
<feature type="domain" description="BPL/LPL catalytic" evidence="1">
    <location>
        <begin position="32"/>
        <end position="241"/>
    </location>
</feature>
<dbReference type="RefSeq" id="WP_144838636.1">
    <property type="nucleotide sequence ID" value="NZ_JBHTKI010000022.1"/>
</dbReference>
<dbReference type="EMBL" id="JBHTKI010000022">
    <property type="protein sequence ID" value="MFD1032676.1"/>
    <property type="molecule type" value="Genomic_DNA"/>
</dbReference>
<dbReference type="InterPro" id="IPR004143">
    <property type="entry name" value="BPL_LPL_catalytic"/>
</dbReference>
<dbReference type="PANTHER" id="PTHR43679">
    <property type="entry name" value="OCTANOYLTRANSFERASE LIPM-RELATED"/>
    <property type="match status" value="1"/>
</dbReference>
<dbReference type="CDD" id="cd16443">
    <property type="entry name" value="LplA"/>
    <property type="match status" value="1"/>
</dbReference>
<evidence type="ECO:0000313" key="2">
    <source>
        <dbReference type="EMBL" id="MFD1032676.1"/>
    </source>
</evidence>
<dbReference type="PANTHER" id="PTHR43679:SF2">
    <property type="entry name" value="OCTANOYL-[GCVH]:PROTEIN N-OCTANOYLTRANSFERASE"/>
    <property type="match status" value="1"/>
</dbReference>
<organism evidence="2 3">
    <name type="scientific">Metaplanococcus flavidus</name>
    <dbReference type="NCBI Taxonomy" id="569883"/>
    <lineage>
        <taxon>Bacteria</taxon>
        <taxon>Bacillati</taxon>
        <taxon>Bacillota</taxon>
        <taxon>Bacilli</taxon>
        <taxon>Bacillales</taxon>
        <taxon>Caryophanaceae</taxon>
        <taxon>Metaplanococcus</taxon>
    </lineage>
</organism>
<dbReference type="InterPro" id="IPR050664">
    <property type="entry name" value="Octanoyltrans_LipM/LipL"/>
</dbReference>